<dbReference type="Proteomes" id="UP000245639">
    <property type="component" value="Unassembled WGS sequence"/>
</dbReference>
<organism evidence="1 2">
    <name type="scientific">Actinomycetospora cinnamomea</name>
    <dbReference type="NCBI Taxonomy" id="663609"/>
    <lineage>
        <taxon>Bacteria</taxon>
        <taxon>Bacillati</taxon>
        <taxon>Actinomycetota</taxon>
        <taxon>Actinomycetes</taxon>
        <taxon>Pseudonocardiales</taxon>
        <taxon>Pseudonocardiaceae</taxon>
        <taxon>Actinomycetospora</taxon>
    </lineage>
</organism>
<dbReference type="RefSeq" id="WP_165825730.1">
    <property type="nucleotide sequence ID" value="NZ_QEKW01000007.1"/>
</dbReference>
<evidence type="ECO:0000313" key="1">
    <source>
        <dbReference type="EMBL" id="PVZ09064.1"/>
    </source>
</evidence>
<comment type="caution">
    <text evidence="1">The sequence shown here is derived from an EMBL/GenBank/DDBJ whole genome shotgun (WGS) entry which is preliminary data.</text>
</comment>
<accession>A0A2U1FA67</accession>
<sequence>MTSEMKTEMFRGTSALSGVRAKLTSLTMRHVEARVVTDGERCGTGPVLDH</sequence>
<dbReference type="EMBL" id="QEKW01000007">
    <property type="protein sequence ID" value="PVZ09064.1"/>
    <property type="molecule type" value="Genomic_DNA"/>
</dbReference>
<keyword evidence="2" id="KW-1185">Reference proteome</keyword>
<dbReference type="AlphaFoldDB" id="A0A2U1FA67"/>
<protein>
    <submittedName>
        <fullName evidence="1">Uncharacterized protein</fullName>
    </submittedName>
</protein>
<evidence type="ECO:0000313" key="2">
    <source>
        <dbReference type="Proteomes" id="UP000245639"/>
    </source>
</evidence>
<name>A0A2U1FA67_9PSEU</name>
<proteinExistence type="predicted"/>
<gene>
    <name evidence="1" type="ORF">C8D89_107228</name>
</gene>
<reference evidence="1 2" key="1">
    <citation type="submission" date="2018-04" db="EMBL/GenBank/DDBJ databases">
        <title>Genomic Encyclopedia of Type Strains, Phase IV (KMG-IV): sequencing the most valuable type-strain genomes for metagenomic binning, comparative biology and taxonomic classification.</title>
        <authorList>
            <person name="Goeker M."/>
        </authorList>
    </citation>
    <scope>NUCLEOTIDE SEQUENCE [LARGE SCALE GENOMIC DNA]</scope>
    <source>
        <strain evidence="1 2">DSM 45771</strain>
    </source>
</reference>